<dbReference type="AlphaFoldDB" id="A0A7G9Y929"/>
<protein>
    <recommendedName>
        <fullName evidence="5">ATPase domain-containing protein</fullName>
    </recommendedName>
</protein>
<dbReference type="InterPro" id="IPR004256">
    <property type="entry name" value="DUF234"/>
</dbReference>
<dbReference type="InterPro" id="IPR011579">
    <property type="entry name" value="ATPase_dom"/>
</dbReference>
<dbReference type="Gene3D" id="3.40.50.300">
    <property type="entry name" value="P-loop containing nucleotide triphosphate hydrolases"/>
    <property type="match status" value="1"/>
</dbReference>
<proteinExistence type="predicted"/>
<dbReference type="PANTHER" id="PTHR34704">
    <property type="entry name" value="ATPASE"/>
    <property type="match status" value="1"/>
</dbReference>
<dbReference type="SUPFAM" id="SSF52540">
    <property type="entry name" value="P-loop containing nucleoside triphosphate hydrolases"/>
    <property type="match status" value="1"/>
</dbReference>
<feature type="domain" description="DUF234" evidence="2">
    <location>
        <begin position="312"/>
        <end position="402"/>
    </location>
</feature>
<dbReference type="EMBL" id="MT630943">
    <property type="protein sequence ID" value="QNO44266.1"/>
    <property type="molecule type" value="Genomic_DNA"/>
</dbReference>
<evidence type="ECO:0000313" key="4">
    <source>
        <dbReference type="EMBL" id="QNO44513.1"/>
    </source>
</evidence>
<sequence>MISTFVNRESELELLNREWEGGGARLIVLYGRRRIGKTRLLLEFIRGREGVFYIAADSTPKQQIEELKEKMAEYLRDPLLAQLEITDWNQLLEYFVKNVPDKRTYLVIDEFSYMIRSDKTILSTLQRLWDLKFSNTNIFIVLSGSLLGLMSKKVLSQSSPLYGRRSRDILLDKLSFSSTGDFSGMNFEDRAKLHMTIGGVPEYLLKASEYETFTEFIELEFFRKDGYFYREPYFIISQEFKELKTYFSILNAIAYGSTRPGEIANSVGIDARKIYPYLDNLIRLGFVERTVPIVSSGKAGIYTIKDNLFDFWFNFVHKHRERMERGVFILHNDELSSYLGKRFEIFVRDDLFNHIPLSNRFDRIGKWWHRDKEIDLVALNEKSREILFIECKWKDMSPGDAKRELGKLEEKSEHVLYDSNRKDFGLIAKSIDKKEDLRQSGYLVMDLSDFRSKIG</sequence>
<evidence type="ECO:0000259" key="1">
    <source>
        <dbReference type="Pfam" id="PF01637"/>
    </source>
</evidence>
<dbReference type="EMBL" id="MT630978">
    <property type="protein sequence ID" value="QNO44513.1"/>
    <property type="molecule type" value="Genomic_DNA"/>
</dbReference>
<evidence type="ECO:0000259" key="2">
    <source>
        <dbReference type="Pfam" id="PF03008"/>
    </source>
</evidence>
<accession>A0A7G9Y929</accession>
<evidence type="ECO:0008006" key="5">
    <source>
        <dbReference type="Google" id="ProtNLM"/>
    </source>
</evidence>
<evidence type="ECO:0000313" key="3">
    <source>
        <dbReference type="EMBL" id="QNO44266.1"/>
    </source>
</evidence>
<dbReference type="PANTHER" id="PTHR34704:SF1">
    <property type="entry name" value="ATPASE"/>
    <property type="match status" value="1"/>
</dbReference>
<organism evidence="4">
    <name type="scientific">Candidatus Methanogaster sp. ANME-2c ERB4</name>
    <dbReference type="NCBI Taxonomy" id="2759911"/>
    <lineage>
        <taxon>Archaea</taxon>
        <taxon>Methanobacteriati</taxon>
        <taxon>Methanobacteriota</taxon>
        <taxon>Stenosarchaea group</taxon>
        <taxon>Methanomicrobia</taxon>
        <taxon>Methanosarcinales</taxon>
        <taxon>ANME-2 cluster</taxon>
        <taxon>Candidatus Methanogasteraceae</taxon>
        <taxon>Candidatus Methanogaster</taxon>
    </lineage>
</organism>
<dbReference type="InterPro" id="IPR027417">
    <property type="entry name" value="P-loop_NTPase"/>
</dbReference>
<dbReference type="SUPFAM" id="SSF46785">
    <property type="entry name" value="Winged helix' DNA-binding domain"/>
    <property type="match status" value="1"/>
</dbReference>
<dbReference type="Pfam" id="PF01637">
    <property type="entry name" value="ATPase_2"/>
    <property type="match status" value="1"/>
</dbReference>
<dbReference type="InterPro" id="IPR036390">
    <property type="entry name" value="WH_DNA-bd_sf"/>
</dbReference>
<reference evidence="4" key="1">
    <citation type="submission" date="2020-06" db="EMBL/GenBank/DDBJ databases">
        <title>Unique genomic features of the anaerobic methanotrophic archaea.</title>
        <authorList>
            <person name="Chadwick G.L."/>
            <person name="Skennerton C.T."/>
            <person name="Laso-Perez R."/>
            <person name="Leu A.O."/>
            <person name="Speth D.R."/>
            <person name="Yu H."/>
            <person name="Morgan-Lang C."/>
            <person name="Hatzenpichler R."/>
            <person name="Goudeau D."/>
            <person name="Malmstrom R."/>
            <person name="Brazelton W.J."/>
            <person name="Woyke T."/>
            <person name="Hallam S.J."/>
            <person name="Tyson G.W."/>
            <person name="Wegener G."/>
            <person name="Boetius A."/>
            <person name="Orphan V."/>
        </authorList>
    </citation>
    <scope>NUCLEOTIDE SEQUENCE</scope>
</reference>
<feature type="domain" description="ATPase" evidence="1">
    <location>
        <begin position="5"/>
        <end position="199"/>
    </location>
</feature>
<name>A0A7G9Y929_9EURY</name>
<dbReference type="GO" id="GO:0005524">
    <property type="term" value="F:ATP binding"/>
    <property type="evidence" value="ECO:0007669"/>
    <property type="project" value="InterPro"/>
</dbReference>
<dbReference type="Pfam" id="PF03008">
    <property type="entry name" value="DUF234"/>
    <property type="match status" value="1"/>
</dbReference>
<gene>
    <name evidence="4" type="ORF">DEBIBGEE_00006</name>
    <name evidence="3" type="ORF">FLBAJJLG_00006</name>
</gene>